<protein>
    <submittedName>
        <fullName evidence="1">3186_t:CDS:1</fullName>
    </submittedName>
</protein>
<gene>
    <name evidence="1" type="ORF">DHETER_LOCUS7451</name>
</gene>
<organism evidence="1 2">
    <name type="scientific">Dentiscutata heterogama</name>
    <dbReference type="NCBI Taxonomy" id="1316150"/>
    <lineage>
        <taxon>Eukaryota</taxon>
        <taxon>Fungi</taxon>
        <taxon>Fungi incertae sedis</taxon>
        <taxon>Mucoromycota</taxon>
        <taxon>Glomeromycotina</taxon>
        <taxon>Glomeromycetes</taxon>
        <taxon>Diversisporales</taxon>
        <taxon>Gigasporaceae</taxon>
        <taxon>Dentiscutata</taxon>
    </lineage>
</organism>
<name>A0ACA9MQP2_9GLOM</name>
<dbReference type="EMBL" id="CAJVPU010010524">
    <property type="protein sequence ID" value="CAG8606381.1"/>
    <property type="molecule type" value="Genomic_DNA"/>
</dbReference>
<reference evidence="1" key="1">
    <citation type="submission" date="2021-06" db="EMBL/GenBank/DDBJ databases">
        <authorList>
            <person name="Kallberg Y."/>
            <person name="Tangrot J."/>
            <person name="Rosling A."/>
        </authorList>
    </citation>
    <scope>NUCLEOTIDE SEQUENCE</scope>
    <source>
        <strain evidence="1">IL203A</strain>
    </source>
</reference>
<evidence type="ECO:0000313" key="1">
    <source>
        <dbReference type="EMBL" id="CAG8606381.1"/>
    </source>
</evidence>
<sequence length="460" mass="53499">INKPPKELEFIPTVSFFKLFSILLSNGGQHEIQKLIRESDPNKIGLVKLFSFGWSVHITDIEYAKSFLSENVHTIPKVEFSPKDPHSIIFGKGIIMSNGDHWEQQRKIASPAFNQVLRPDMVGECTNEFIKLLNKWTDTPIDVLSLTKRLTVQVLGKLAFAYDMKALDSLEEQPYFLNIYNKIFQHTNNYLFTIFPFLNSLPLKRNFEFFSLVKEFDNFIFKIIEQRRLEISKEKNKNTDLLAEILKAANHEEDYYKNKELRDNLINYFIAGNDSNIILYYLAKYPDIQKKAREEAINVLGSASNLPTSENLKDLKYLTAIIMESLRLYPPAATIVHRKLTKPLNLSKNIILPNKGMVVVNFWQIQRNPDIWTDANKFIPERFINPDKEIRNSWIPFSIGSRSCLGQNFAMKEQKIIIALTLLNFEIKFPSNIQHLDEIPLQKTYLLHPKKIDIIFSKLK</sequence>
<feature type="non-terminal residue" evidence="1">
    <location>
        <position position="1"/>
    </location>
</feature>
<proteinExistence type="predicted"/>
<dbReference type="Proteomes" id="UP000789702">
    <property type="component" value="Unassembled WGS sequence"/>
</dbReference>
<keyword evidence="2" id="KW-1185">Reference proteome</keyword>
<evidence type="ECO:0000313" key="2">
    <source>
        <dbReference type="Proteomes" id="UP000789702"/>
    </source>
</evidence>
<comment type="caution">
    <text evidence="1">The sequence shown here is derived from an EMBL/GenBank/DDBJ whole genome shotgun (WGS) entry which is preliminary data.</text>
</comment>
<accession>A0ACA9MQP2</accession>